<dbReference type="InterPro" id="IPR024078">
    <property type="entry name" value="LmbE-like_dom_sf"/>
</dbReference>
<accession>A0A366HNE5</accession>
<dbReference type="Proteomes" id="UP000253426">
    <property type="component" value="Unassembled WGS sequence"/>
</dbReference>
<dbReference type="EMBL" id="QNRR01000005">
    <property type="protein sequence ID" value="RBP43751.1"/>
    <property type="molecule type" value="Genomic_DNA"/>
</dbReference>
<dbReference type="AlphaFoldDB" id="A0A366HNE5"/>
<keyword evidence="2" id="KW-1185">Reference proteome</keyword>
<reference evidence="1 2" key="1">
    <citation type="submission" date="2018-06" db="EMBL/GenBank/DDBJ databases">
        <title>Genomic Encyclopedia of Type Strains, Phase IV (KMG-IV): sequencing the most valuable type-strain genomes for metagenomic binning, comparative biology and taxonomic classification.</title>
        <authorList>
            <person name="Goeker M."/>
        </authorList>
    </citation>
    <scope>NUCLEOTIDE SEQUENCE [LARGE SCALE GENOMIC DNA]</scope>
    <source>
        <strain evidence="1 2">DSM 25532</strain>
    </source>
</reference>
<evidence type="ECO:0000313" key="2">
    <source>
        <dbReference type="Proteomes" id="UP000253426"/>
    </source>
</evidence>
<comment type="caution">
    <text evidence="1">The sequence shown here is derived from an EMBL/GenBank/DDBJ whole genome shotgun (WGS) entry which is preliminary data.</text>
</comment>
<name>A0A366HNE5_9BACT</name>
<evidence type="ECO:0008006" key="3">
    <source>
        <dbReference type="Google" id="ProtNLM"/>
    </source>
</evidence>
<dbReference type="Gene3D" id="3.40.50.10320">
    <property type="entry name" value="LmbE-like"/>
    <property type="match status" value="1"/>
</dbReference>
<evidence type="ECO:0000313" key="1">
    <source>
        <dbReference type="EMBL" id="RBP43751.1"/>
    </source>
</evidence>
<protein>
    <recommendedName>
        <fullName evidence="3">GlcNAc-PI de-N-acetylase</fullName>
    </recommendedName>
</protein>
<organism evidence="1 2">
    <name type="scientific">Roseimicrobium gellanilyticum</name>
    <dbReference type="NCBI Taxonomy" id="748857"/>
    <lineage>
        <taxon>Bacteria</taxon>
        <taxon>Pseudomonadati</taxon>
        <taxon>Verrucomicrobiota</taxon>
        <taxon>Verrucomicrobiia</taxon>
        <taxon>Verrucomicrobiales</taxon>
        <taxon>Verrucomicrobiaceae</taxon>
        <taxon>Roseimicrobium</taxon>
    </lineage>
</organism>
<gene>
    <name evidence="1" type="ORF">DES53_105150</name>
</gene>
<sequence>MSSLLVVSHPGHELRLHHWLEVERPEVFVLTDGSGSTMRSRMASTRRLIEGAGSTLALQSGERTDAEMYTALRTQDRAFFRAIFDAISNLMARADVDTVVCDAVEGYNTSHDLCFQLVLSAVRAQRRPILVRDFLLVGRPDTIPTGECTVHRLDEQALQRKLDAASHYPELAAEIQSAVEIFGREAFATEVLRHVGNPSVPIPPPSLPPYYETYGEKRVREGVYSMVIRHEIHVGPMSEEIWKWADGV</sequence>
<proteinExistence type="predicted"/>